<accession>A0A842HW43</accession>
<dbReference type="InterPro" id="IPR001898">
    <property type="entry name" value="SLC13A/DASS"/>
</dbReference>
<feature type="transmembrane region" description="Helical" evidence="5">
    <location>
        <begin position="446"/>
        <end position="464"/>
    </location>
</feature>
<evidence type="ECO:0000256" key="2">
    <source>
        <dbReference type="ARBA" id="ARBA00022692"/>
    </source>
</evidence>
<keyword evidence="2 5" id="KW-0812">Transmembrane</keyword>
<dbReference type="GO" id="GO:0008514">
    <property type="term" value="F:organic anion transmembrane transporter activity"/>
    <property type="evidence" value="ECO:0007669"/>
    <property type="project" value="UniProtKB-ARBA"/>
</dbReference>
<dbReference type="GO" id="GO:0005886">
    <property type="term" value="C:plasma membrane"/>
    <property type="evidence" value="ECO:0007669"/>
    <property type="project" value="TreeGrafter"/>
</dbReference>
<feature type="transmembrane region" description="Helical" evidence="5">
    <location>
        <begin position="105"/>
        <end position="124"/>
    </location>
</feature>
<feature type="transmembrane region" description="Helical" evidence="5">
    <location>
        <begin position="78"/>
        <end position="96"/>
    </location>
</feature>
<dbReference type="RefSeq" id="WP_185799964.1">
    <property type="nucleotide sequence ID" value="NZ_JACJVJ010000001.1"/>
</dbReference>
<feature type="transmembrane region" description="Helical" evidence="5">
    <location>
        <begin position="165"/>
        <end position="188"/>
    </location>
</feature>
<dbReference type="GO" id="GO:1905039">
    <property type="term" value="P:carboxylic acid transmembrane transport"/>
    <property type="evidence" value="ECO:0007669"/>
    <property type="project" value="UniProtKB-ARBA"/>
</dbReference>
<evidence type="ECO:0000313" key="6">
    <source>
        <dbReference type="EMBL" id="MBC2776703.1"/>
    </source>
</evidence>
<dbReference type="AlphaFoldDB" id="A0A842HW43"/>
<proteinExistence type="predicted"/>
<dbReference type="NCBIfam" id="TIGR00785">
    <property type="entry name" value="dass"/>
    <property type="match status" value="1"/>
</dbReference>
<feature type="transmembrane region" description="Helical" evidence="5">
    <location>
        <begin position="6"/>
        <end position="22"/>
    </location>
</feature>
<keyword evidence="3 5" id="KW-1133">Transmembrane helix</keyword>
<evidence type="ECO:0000256" key="3">
    <source>
        <dbReference type="ARBA" id="ARBA00022989"/>
    </source>
</evidence>
<feature type="transmembrane region" description="Helical" evidence="5">
    <location>
        <begin position="130"/>
        <end position="153"/>
    </location>
</feature>
<keyword evidence="7" id="KW-1185">Reference proteome</keyword>
<feature type="transmembrane region" description="Helical" evidence="5">
    <location>
        <begin position="263"/>
        <end position="281"/>
    </location>
</feature>
<feature type="transmembrane region" description="Helical" evidence="5">
    <location>
        <begin position="382"/>
        <end position="400"/>
    </location>
</feature>
<evidence type="ECO:0000256" key="5">
    <source>
        <dbReference type="SAM" id="Phobius"/>
    </source>
</evidence>
<dbReference type="Proteomes" id="UP000564378">
    <property type="component" value="Unassembled WGS sequence"/>
</dbReference>
<evidence type="ECO:0000256" key="4">
    <source>
        <dbReference type="ARBA" id="ARBA00023136"/>
    </source>
</evidence>
<dbReference type="Pfam" id="PF00939">
    <property type="entry name" value="Na_sulph_symp"/>
    <property type="match status" value="1"/>
</dbReference>
<gene>
    <name evidence="6" type="ORF">H6P80_03625</name>
</gene>
<feature type="transmembrane region" description="Helical" evidence="5">
    <location>
        <begin position="34"/>
        <end position="58"/>
    </location>
</feature>
<protein>
    <submittedName>
        <fullName evidence="6">DASS family sodium-coupled anion symporter</fullName>
    </submittedName>
</protein>
<name>A0A842HW43_9SPHN</name>
<sequence>MTAKHYGFFGGLTLFILLLLLPPPEGMPVEAWHVAALVLLMASWWMTEALPLTATALLPFLALPMFGVMDVNETASAYYSPILFLILGGAFVALAIERTGLHRRLALAIIGHAGTTAWGLLFAFMASTAILSMIVSNTSTTLIMVPIAIAVLAAGGVEKGETEGFAGALLMGVAFSASIGGLGTLVGSPTNAIAAGLINRTLGTDINFLSWAAYGLPVVALGIPLCLFLLIRTQKVARNAFDIEAAKTAIGNPGAWSSAEKRLVPVVAAVVAGWVALPFVAPLLPDGAVHDGTIAILGGLALFFLPDGTGRPLLEWPEANRAPWGVIMMFGGGLALASGIIVSGLGTWLGEALEPLQAVPVIVIALAVTALVVLVTEFASNVATASGVMPVIAALILATGADPMLLAMPAALAASWGFMLPSGTGPNAIAWSSGHIALPRMLKSGALLDICGIPMIVLVTWIIASLGT</sequence>
<dbReference type="PANTHER" id="PTHR10283:SF82">
    <property type="entry name" value="SOLUTE CARRIER FAMILY 13 MEMBER 2"/>
    <property type="match status" value="1"/>
</dbReference>
<dbReference type="EMBL" id="JACJVJ010000001">
    <property type="protein sequence ID" value="MBC2776703.1"/>
    <property type="molecule type" value="Genomic_DNA"/>
</dbReference>
<comment type="caution">
    <text evidence="6">The sequence shown here is derived from an EMBL/GenBank/DDBJ whole genome shotgun (WGS) entry which is preliminary data.</text>
</comment>
<dbReference type="PANTHER" id="PTHR10283">
    <property type="entry name" value="SOLUTE CARRIER FAMILY 13 MEMBER"/>
    <property type="match status" value="1"/>
</dbReference>
<reference evidence="6 7" key="1">
    <citation type="submission" date="2020-08" db="EMBL/GenBank/DDBJ databases">
        <title>Draft genome sequence of Parasphingopyxis sp. GrpM-11.</title>
        <authorList>
            <person name="Oh J."/>
            <person name="Roh D.-H."/>
        </authorList>
    </citation>
    <scope>NUCLEOTIDE SEQUENCE [LARGE SCALE GENOMIC DNA]</scope>
    <source>
        <strain evidence="6 7">GrpM-11</strain>
    </source>
</reference>
<feature type="transmembrane region" description="Helical" evidence="5">
    <location>
        <begin position="208"/>
        <end position="231"/>
    </location>
</feature>
<feature type="transmembrane region" description="Helical" evidence="5">
    <location>
        <begin position="356"/>
        <end position="375"/>
    </location>
</feature>
<feature type="transmembrane region" description="Helical" evidence="5">
    <location>
        <begin position="326"/>
        <end position="350"/>
    </location>
</feature>
<organism evidence="6 7">
    <name type="scientific">Parasphingopyxis marina</name>
    <dbReference type="NCBI Taxonomy" id="2761622"/>
    <lineage>
        <taxon>Bacteria</taxon>
        <taxon>Pseudomonadati</taxon>
        <taxon>Pseudomonadota</taxon>
        <taxon>Alphaproteobacteria</taxon>
        <taxon>Sphingomonadales</taxon>
        <taxon>Sphingomonadaceae</taxon>
        <taxon>Parasphingopyxis</taxon>
    </lineage>
</organism>
<evidence type="ECO:0000256" key="1">
    <source>
        <dbReference type="ARBA" id="ARBA00004141"/>
    </source>
</evidence>
<evidence type="ECO:0000313" key="7">
    <source>
        <dbReference type="Proteomes" id="UP000564378"/>
    </source>
</evidence>
<keyword evidence="4 5" id="KW-0472">Membrane</keyword>
<feature type="transmembrane region" description="Helical" evidence="5">
    <location>
        <begin position="287"/>
        <end position="305"/>
    </location>
</feature>
<comment type="subcellular location">
    <subcellularLocation>
        <location evidence="1">Membrane</location>
        <topology evidence="1">Multi-pass membrane protein</topology>
    </subcellularLocation>
</comment>